<dbReference type="WBParaSite" id="HCON_00130990-00001">
    <property type="protein sequence ID" value="HCON_00130990-00001"/>
    <property type="gene ID" value="HCON_00130990"/>
</dbReference>
<evidence type="ECO:0000313" key="2">
    <source>
        <dbReference type="WBParaSite" id="HCON_00130990-00001"/>
    </source>
</evidence>
<name>A0A7I4YRD6_HAECO</name>
<keyword evidence="1" id="KW-1185">Reference proteome</keyword>
<evidence type="ECO:0000313" key="1">
    <source>
        <dbReference type="Proteomes" id="UP000025227"/>
    </source>
</evidence>
<dbReference type="Proteomes" id="UP000025227">
    <property type="component" value="Unplaced"/>
</dbReference>
<proteinExistence type="predicted"/>
<sequence>MFMRLVFEARFIKDIEGIVTKTKNIRLCAHLFDTAFRPFCFDTRLRDLDRISMQLASFNALGTDYARNSPIHVGRAHDDSDDRWIGRLRTGYLWTTNEHQYGRRDGETFSRKLWIEGTFCPVCLERVGFTEVLWLATETEWTRHCRPLEKIDDQRNDR</sequence>
<organism evidence="1 2">
    <name type="scientific">Haemonchus contortus</name>
    <name type="common">Barber pole worm</name>
    <dbReference type="NCBI Taxonomy" id="6289"/>
    <lineage>
        <taxon>Eukaryota</taxon>
        <taxon>Metazoa</taxon>
        <taxon>Ecdysozoa</taxon>
        <taxon>Nematoda</taxon>
        <taxon>Chromadorea</taxon>
        <taxon>Rhabditida</taxon>
        <taxon>Rhabditina</taxon>
        <taxon>Rhabditomorpha</taxon>
        <taxon>Strongyloidea</taxon>
        <taxon>Trichostrongylidae</taxon>
        <taxon>Haemonchus</taxon>
    </lineage>
</organism>
<protein>
    <submittedName>
        <fullName evidence="2">Zf-RVT domain-containing protein</fullName>
    </submittedName>
</protein>
<reference evidence="2" key="1">
    <citation type="submission" date="2020-12" db="UniProtKB">
        <authorList>
            <consortium name="WormBaseParasite"/>
        </authorList>
    </citation>
    <scope>IDENTIFICATION</scope>
    <source>
        <strain evidence="2">MHco3</strain>
    </source>
</reference>
<dbReference type="AlphaFoldDB" id="A0A7I4YRD6"/>
<accession>A0A7I4YRD6</accession>